<name>A0A2M7IPC8_9BACT</name>
<evidence type="ECO:0000256" key="4">
    <source>
        <dbReference type="ARBA" id="ARBA00022989"/>
    </source>
</evidence>
<evidence type="ECO:0000256" key="3">
    <source>
        <dbReference type="ARBA" id="ARBA00022692"/>
    </source>
</evidence>
<dbReference type="GO" id="GO:0016020">
    <property type="term" value="C:membrane"/>
    <property type="evidence" value="ECO:0007669"/>
    <property type="project" value="UniProtKB-SubCell"/>
</dbReference>
<feature type="transmembrane region" description="Helical" evidence="6">
    <location>
        <begin position="29"/>
        <end position="50"/>
    </location>
</feature>
<evidence type="ECO:0000313" key="7">
    <source>
        <dbReference type="EMBL" id="PIW97157.1"/>
    </source>
</evidence>
<comment type="subcellular location">
    <subcellularLocation>
        <location evidence="1">Membrane</location>
        <topology evidence="1">Multi-pass membrane protein</topology>
    </subcellularLocation>
</comment>
<protein>
    <submittedName>
        <fullName evidence="7">Tryptophan-rich sensory protein</fullName>
    </submittedName>
</protein>
<evidence type="ECO:0000256" key="2">
    <source>
        <dbReference type="ARBA" id="ARBA00007524"/>
    </source>
</evidence>
<sequence length="78" mass="9087">IALPFALNLLFNLLFTPLQFGLQNNELATLDILFVLFTLVWSLFVVYPYLPWVAFINLPYLFWVIFATGLQLTITYLN</sequence>
<dbReference type="Pfam" id="PF03073">
    <property type="entry name" value="TspO_MBR"/>
    <property type="match status" value="1"/>
</dbReference>
<gene>
    <name evidence="7" type="ORF">COZ82_01120</name>
</gene>
<keyword evidence="4 6" id="KW-1133">Transmembrane helix</keyword>
<comment type="similarity">
    <text evidence="2">Belongs to the TspO/BZRP family.</text>
</comment>
<feature type="transmembrane region" description="Helical" evidence="6">
    <location>
        <begin position="56"/>
        <end position="77"/>
    </location>
</feature>
<keyword evidence="5 6" id="KW-0472">Membrane</keyword>
<evidence type="ECO:0000256" key="6">
    <source>
        <dbReference type="SAM" id="Phobius"/>
    </source>
</evidence>
<dbReference type="InterPro" id="IPR004307">
    <property type="entry name" value="TspO_MBR"/>
</dbReference>
<accession>A0A2M7IPC8</accession>
<organism evidence="7 8">
    <name type="scientific">Candidatus Kaiserbacteria bacterium CG_4_8_14_3_um_filter_38_9</name>
    <dbReference type="NCBI Taxonomy" id="1974599"/>
    <lineage>
        <taxon>Bacteria</taxon>
        <taxon>Candidatus Kaiseribacteriota</taxon>
    </lineage>
</organism>
<dbReference type="Gene3D" id="1.20.1260.100">
    <property type="entry name" value="TspO/MBR protein"/>
    <property type="match status" value="1"/>
</dbReference>
<dbReference type="Proteomes" id="UP000230837">
    <property type="component" value="Unassembled WGS sequence"/>
</dbReference>
<dbReference type="EMBL" id="PFHR01000067">
    <property type="protein sequence ID" value="PIW97157.1"/>
    <property type="molecule type" value="Genomic_DNA"/>
</dbReference>
<keyword evidence="3 6" id="KW-0812">Transmembrane</keyword>
<comment type="caution">
    <text evidence="7">The sequence shown here is derived from an EMBL/GenBank/DDBJ whole genome shotgun (WGS) entry which is preliminary data.</text>
</comment>
<dbReference type="InterPro" id="IPR038330">
    <property type="entry name" value="TspO/MBR-related_sf"/>
</dbReference>
<evidence type="ECO:0000256" key="1">
    <source>
        <dbReference type="ARBA" id="ARBA00004141"/>
    </source>
</evidence>
<reference evidence="8" key="1">
    <citation type="submission" date="2017-09" db="EMBL/GenBank/DDBJ databases">
        <title>Depth-based differentiation of microbial function through sediment-hosted aquifers and enrichment of novel symbionts in the deep terrestrial subsurface.</title>
        <authorList>
            <person name="Probst A.J."/>
            <person name="Ladd B."/>
            <person name="Jarett J.K."/>
            <person name="Geller-Mcgrath D.E."/>
            <person name="Sieber C.M.K."/>
            <person name="Emerson J.B."/>
            <person name="Anantharaman K."/>
            <person name="Thomas B.C."/>
            <person name="Malmstrom R."/>
            <person name="Stieglmeier M."/>
            <person name="Klingl A."/>
            <person name="Woyke T."/>
            <person name="Ryan C.M."/>
            <person name="Banfield J.F."/>
        </authorList>
    </citation>
    <scope>NUCLEOTIDE SEQUENCE [LARGE SCALE GENOMIC DNA]</scope>
</reference>
<feature type="non-terminal residue" evidence="7">
    <location>
        <position position="1"/>
    </location>
</feature>
<evidence type="ECO:0000256" key="5">
    <source>
        <dbReference type="ARBA" id="ARBA00023136"/>
    </source>
</evidence>
<evidence type="ECO:0000313" key="8">
    <source>
        <dbReference type="Proteomes" id="UP000230837"/>
    </source>
</evidence>
<dbReference type="AlphaFoldDB" id="A0A2M7IPC8"/>
<proteinExistence type="inferred from homology"/>